<dbReference type="Proteomes" id="UP001595533">
    <property type="component" value="Unassembled WGS sequence"/>
</dbReference>
<keyword evidence="2" id="KW-1185">Reference proteome</keyword>
<protein>
    <submittedName>
        <fullName evidence="1">Zinc ribbon domain-containing protein</fullName>
    </submittedName>
</protein>
<name>A0ABV7JCT5_9GAMM</name>
<sequence>MQTIIQKEDIKGLSYDALVEHIRLSKVNSDEYLGLLGDLKAELKLREPTADYQCRACGHREYEERQIRASGGGISALFDVQNEKYRVITCHRCKYSELYQGTVGAGQAAIDFIFGG</sequence>
<reference evidence="2" key="1">
    <citation type="journal article" date="2019" name="Int. J. Syst. Evol. Microbiol.">
        <title>The Global Catalogue of Microorganisms (GCM) 10K type strain sequencing project: providing services to taxonomists for standard genome sequencing and annotation.</title>
        <authorList>
            <consortium name="The Broad Institute Genomics Platform"/>
            <consortium name="The Broad Institute Genome Sequencing Center for Infectious Disease"/>
            <person name="Wu L."/>
            <person name="Ma J."/>
        </authorList>
    </citation>
    <scope>NUCLEOTIDE SEQUENCE [LARGE SCALE GENOMIC DNA]</scope>
    <source>
        <strain evidence="2">KCTC 42953</strain>
    </source>
</reference>
<gene>
    <name evidence="1" type="ORF">ACFODZ_16075</name>
</gene>
<dbReference type="Pfam" id="PF09855">
    <property type="entry name" value="Zn_ribbon_13"/>
    <property type="match status" value="1"/>
</dbReference>
<dbReference type="EMBL" id="JBHRTS010000010">
    <property type="protein sequence ID" value="MFC3195774.1"/>
    <property type="molecule type" value="Genomic_DNA"/>
</dbReference>
<organism evidence="1 2">
    <name type="scientific">Marinicella sediminis</name>
    <dbReference type="NCBI Taxonomy" id="1792834"/>
    <lineage>
        <taxon>Bacteria</taxon>
        <taxon>Pseudomonadati</taxon>
        <taxon>Pseudomonadota</taxon>
        <taxon>Gammaproteobacteria</taxon>
        <taxon>Lysobacterales</taxon>
        <taxon>Marinicellaceae</taxon>
        <taxon>Marinicella</taxon>
    </lineage>
</organism>
<dbReference type="InterPro" id="IPR018652">
    <property type="entry name" value="DUF2082_NA-bd_Znr"/>
</dbReference>
<evidence type="ECO:0000313" key="2">
    <source>
        <dbReference type="Proteomes" id="UP001595533"/>
    </source>
</evidence>
<proteinExistence type="predicted"/>
<comment type="caution">
    <text evidence="1">The sequence shown here is derived from an EMBL/GenBank/DDBJ whole genome shotgun (WGS) entry which is preliminary data.</text>
</comment>
<dbReference type="RefSeq" id="WP_077412558.1">
    <property type="nucleotide sequence ID" value="NZ_JBHRTS010000010.1"/>
</dbReference>
<accession>A0ABV7JCT5</accession>
<evidence type="ECO:0000313" key="1">
    <source>
        <dbReference type="EMBL" id="MFC3195774.1"/>
    </source>
</evidence>